<evidence type="ECO:0000313" key="1">
    <source>
        <dbReference type="EMBL" id="SFK45570.1"/>
    </source>
</evidence>
<dbReference type="RefSeq" id="WP_090935848.1">
    <property type="nucleotide sequence ID" value="NZ_FOSX01000006.1"/>
</dbReference>
<evidence type="ECO:0000313" key="2">
    <source>
        <dbReference type="Proteomes" id="UP000199579"/>
    </source>
</evidence>
<sequence>MGYFEEKAEQVSPAVVVAFGIELCSRYGKAAELREMLAFAEAVAIERAERYVSKVFYDSAANLCTFELADGVQRFDPVGCVLWEAADSTIEQFELFEVIGGLHSVTPELG</sequence>
<name>A0A1I3ZNQ7_9GAMM</name>
<gene>
    <name evidence="1" type="ORF">SAMN04244574_00679</name>
</gene>
<dbReference type="Proteomes" id="UP000199579">
    <property type="component" value="Unassembled WGS sequence"/>
</dbReference>
<organism evidence="1 2">
    <name type="scientific">Azotobacter beijerinckii</name>
    <dbReference type="NCBI Taxonomy" id="170623"/>
    <lineage>
        <taxon>Bacteria</taxon>
        <taxon>Pseudomonadati</taxon>
        <taxon>Pseudomonadota</taxon>
        <taxon>Gammaproteobacteria</taxon>
        <taxon>Pseudomonadales</taxon>
        <taxon>Pseudomonadaceae</taxon>
        <taxon>Azotobacter</taxon>
    </lineage>
</organism>
<dbReference type="EMBL" id="FOSX01000006">
    <property type="protein sequence ID" value="SFK45570.1"/>
    <property type="molecule type" value="Genomic_DNA"/>
</dbReference>
<protein>
    <submittedName>
        <fullName evidence="1">Uncharacterized protein</fullName>
    </submittedName>
</protein>
<accession>A0A1I3ZNQ7</accession>
<dbReference type="AlphaFoldDB" id="A0A1I3ZNQ7"/>
<proteinExistence type="predicted"/>
<reference evidence="1 2" key="1">
    <citation type="submission" date="2016-10" db="EMBL/GenBank/DDBJ databases">
        <authorList>
            <person name="de Groot N.N."/>
        </authorList>
    </citation>
    <scope>NUCLEOTIDE SEQUENCE [LARGE SCALE GENOMIC DNA]</scope>
    <source>
        <strain evidence="1 2">DSM 381</strain>
    </source>
</reference>